<evidence type="ECO:0000256" key="8">
    <source>
        <dbReference type="ARBA" id="ARBA00023125"/>
    </source>
</evidence>
<dbReference type="Gene3D" id="2.10.109.10">
    <property type="entry name" value="Umud Fragment, subunit A"/>
    <property type="match status" value="1"/>
</dbReference>
<dbReference type="Pfam" id="PF01726">
    <property type="entry name" value="LexA_DNA_bind"/>
    <property type="match status" value="1"/>
</dbReference>
<evidence type="ECO:0000313" key="17">
    <source>
        <dbReference type="EMBL" id="MCS4120773.1"/>
    </source>
</evidence>
<feature type="domain" description="Peptidase S24/S26A/S26B/S26C" evidence="13">
    <location>
        <begin position="82"/>
        <end position="196"/>
    </location>
</feature>
<dbReference type="EMBL" id="JANUBL010000002">
    <property type="protein sequence ID" value="MCS4120773.1"/>
    <property type="molecule type" value="Genomic_DNA"/>
</dbReference>
<dbReference type="GO" id="GO:0003677">
    <property type="term" value="F:DNA binding"/>
    <property type="evidence" value="ECO:0007669"/>
    <property type="project" value="UniProtKB-KW"/>
</dbReference>
<dbReference type="GO" id="GO:0009432">
    <property type="term" value="P:SOS response"/>
    <property type="evidence" value="ECO:0007669"/>
    <property type="project" value="UniProtKB-KW"/>
</dbReference>
<dbReference type="AlphaFoldDB" id="A0A9X2R3U6"/>
<evidence type="ECO:0000256" key="9">
    <source>
        <dbReference type="ARBA" id="ARBA00023163"/>
    </source>
</evidence>
<dbReference type="GO" id="GO:0006508">
    <property type="term" value="P:proteolysis"/>
    <property type="evidence" value="ECO:0007669"/>
    <property type="project" value="InterPro"/>
</dbReference>
<dbReference type="Proteomes" id="UP001155057">
    <property type="component" value="Unassembled WGS sequence"/>
</dbReference>
<evidence type="ECO:0000256" key="3">
    <source>
        <dbReference type="ARBA" id="ARBA00022705"/>
    </source>
</evidence>
<dbReference type="PRINTS" id="PR00726">
    <property type="entry name" value="LEXASERPTASE"/>
</dbReference>
<evidence type="ECO:0000256" key="12">
    <source>
        <dbReference type="RuleBase" id="RU003991"/>
    </source>
</evidence>
<protein>
    <submittedName>
        <fullName evidence="17">Repressor LexA</fullName>
        <ecNumber evidence="17">3.4.21.88</ecNumber>
    </submittedName>
</protein>
<evidence type="ECO:0000313" key="16">
    <source>
        <dbReference type="EMBL" id="MCS3952339.1"/>
    </source>
</evidence>
<dbReference type="GeneID" id="83728088"/>
<keyword evidence="2" id="KW-0678">Repressor</keyword>
<evidence type="ECO:0000259" key="14">
    <source>
        <dbReference type="Pfam" id="PF01726"/>
    </source>
</evidence>
<dbReference type="NCBIfam" id="TIGR00498">
    <property type="entry name" value="lexA"/>
    <property type="match status" value="1"/>
</dbReference>
<dbReference type="InterPro" id="IPR036286">
    <property type="entry name" value="LexA/Signal_pep-like_sf"/>
</dbReference>
<dbReference type="InterPro" id="IPR006197">
    <property type="entry name" value="Peptidase_S24_LexA"/>
</dbReference>
<evidence type="ECO:0000256" key="2">
    <source>
        <dbReference type="ARBA" id="ARBA00022491"/>
    </source>
</evidence>
<dbReference type="InterPro" id="IPR015927">
    <property type="entry name" value="Peptidase_S24_S26A/B/C"/>
</dbReference>
<keyword evidence="4" id="KW-0227">DNA damage</keyword>
<dbReference type="CDD" id="cd06529">
    <property type="entry name" value="S24_LexA-like"/>
    <property type="match status" value="1"/>
</dbReference>
<evidence type="ECO:0000256" key="7">
    <source>
        <dbReference type="ARBA" id="ARBA00023015"/>
    </source>
</evidence>
<dbReference type="InterPro" id="IPR050077">
    <property type="entry name" value="LexA_repressor"/>
</dbReference>
<evidence type="ECO:0000313" key="15">
    <source>
        <dbReference type="EMBL" id="MCS3710128.1"/>
    </source>
</evidence>
<evidence type="ECO:0000256" key="5">
    <source>
        <dbReference type="ARBA" id="ARBA00022801"/>
    </source>
</evidence>
<keyword evidence="11" id="KW-0742">SOS response</keyword>
<gene>
    <name evidence="17" type="ORF">GGP45_001115</name>
    <name evidence="15" type="ORF">GGP61_001732</name>
    <name evidence="16" type="ORF">GGP83_002306</name>
</gene>
<dbReference type="GO" id="GO:0006260">
    <property type="term" value="P:DNA replication"/>
    <property type="evidence" value="ECO:0007669"/>
    <property type="project" value="UniProtKB-KW"/>
</dbReference>
<keyword evidence="6 12" id="KW-0068">Autocatalytic cleavage</keyword>
<evidence type="ECO:0000256" key="1">
    <source>
        <dbReference type="ARBA" id="ARBA00007484"/>
    </source>
</evidence>
<dbReference type="Gene3D" id="1.10.10.10">
    <property type="entry name" value="Winged helix-like DNA-binding domain superfamily/Winged helix DNA-binding domain"/>
    <property type="match status" value="1"/>
</dbReference>
<dbReference type="InterPro" id="IPR006200">
    <property type="entry name" value="LexA"/>
</dbReference>
<dbReference type="Proteomes" id="UP001155010">
    <property type="component" value="Unassembled WGS sequence"/>
</dbReference>
<dbReference type="SUPFAM" id="SSF51306">
    <property type="entry name" value="LexA/Signal peptidase"/>
    <property type="match status" value="1"/>
</dbReference>
<evidence type="ECO:0000256" key="6">
    <source>
        <dbReference type="ARBA" id="ARBA00022813"/>
    </source>
</evidence>
<comment type="similarity">
    <text evidence="1 12">Belongs to the peptidase S24 family.</text>
</comment>
<dbReference type="PANTHER" id="PTHR33516">
    <property type="entry name" value="LEXA REPRESSOR"/>
    <property type="match status" value="1"/>
</dbReference>
<sequence length="216" mass="24294">MGRKKLTAKQHEFLQFLIDHTRETGVWPTYREIIDHFGYNSPNSVTQNLKALHRKGHLTRDDQGYHLATRYQEQEEPGIPVKGIISAGTLQEAVEADLGTITLDMLFPNLDQIFAIRVSGQSMRGANIRDGDYVLLIDEDIPEGGIGAVLYDGETSLKRVHHDDEGLRLEPCNPEYDDIHIQPDVFEEVTILGRYVGHINDEGIHKKSGQGTPAVR</sequence>
<dbReference type="GO" id="GO:0045892">
    <property type="term" value="P:negative regulation of DNA-templated transcription"/>
    <property type="evidence" value="ECO:0007669"/>
    <property type="project" value="InterPro"/>
</dbReference>
<dbReference type="InterPro" id="IPR036390">
    <property type="entry name" value="WH_DNA-bd_sf"/>
</dbReference>
<keyword evidence="5 12" id="KW-0378">Hydrolase</keyword>
<evidence type="ECO:0000256" key="10">
    <source>
        <dbReference type="ARBA" id="ARBA00023204"/>
    </source>
</evidence>
<name>A0A9X2R3U6_9BACT</name>
<dbReference type="Pfam" id="PF00717">
    <property type="entry name" value="Peptidase_S24"/>
    <property type="match status" value="1"/>
</dbReference>
<dbReference type="InterPro" id="IPR036388">
    <property type="entry name" value="WH-like_DNA-bd_sf"/>
</dbReference>
<dbReference type="RefSeq" id="WP_011403931.1">
    <property type="nucleotide sequence ID" value="NZ_CALTRV010000008.1"/>
</dbReference>
<proteinExistence type="inferred from homology"/>
<dbReference type="Proteomes" id="UP001155144">
    <property type="component" value="Unassembled WGS sequence"/>
</dbReference>
<dbReference type="GO" id="GO:0004252">
    <property type="term" value="F:serine-type endopeptidase activity"/>
    <property type="evidence" value="ECO:0007669"/>
    <property type="project" value="UniProtKB-EC"/>
</dbReference>
<reference evidence="17" key="1">
    <citation type="submission" date="2022-08" db="EMBL/GenBank/DDBJ databases">
        <title>Genomic Encyclopedia of Type Strains, Phase V (KMG-V): Genome sequencing to study the core and pangenomes of soil and plant-associated prokaryotes.</title>
        <authorList>
            <person name="Whitman W."/>
        </authorList>
    </citation>
    <scope>NUCLEOTIDE SEQUENCE</scope>
    <source>
        <strain evidence="16">SP2017</strain>
        <strain evidence="17">SP3026</strain>
        <strain evidence="15">SP3049</strain>
    </source>
</reference>
<dbReference type="EMBL" id="JANUAE010000005">
    <property type="protein sequence ID" value="MCS3710128.1"/>
    <property type="molecule type" value="Genomic_DNA"/>
</dbReference>
<evidence type="ECO:0000256" key="4">
    <source>
        <dbReference type="ARBA" id="ARBA00022763"/>
    </source>
</evidence>
<dbReference type="EC" id="3.4.21.88" evidence="17"/>
<comment type="caution">
    <text evidence="17">The sequence shown here is derived from an EMBL/GenBank/DDBJ whole genome shotgun (WGS) entry which is preliminary data.</text>
</comment>
<keyword evidence="3" id="KW-0235">DNA replication</keyword>
<dbReference type="SUPFAM" id="SSF46785">
    <property type="entry name" value="Winged helix' DNA-binding domain"/>
    <property type="match status" value="1"/>
</dbReference>
<dbReference type="InterPro" id="IPR006199">
    <property type="entry name" value="LexA_DNA-bd_dom"/>
</dbReference>
<dbReference type="InterPro" id="IPR039418">
    <property type="entry name" value="LexA-like"/>
</dbReference>
<dbReference type="PANTHER" id="PTHR33516:SF2">
    <property type="entry name" value="LEXA REPRESSOR-RELATED"/>
    <property type="match status" value="1"/>
</dbReference>
<feature type="domain" description="LexA repressor DNA-binding" evidence="14">
    <location>
        <begin position="4"/>
        <end position="62"/>
    </location>
</feature>
<keyword evidence="7" id="KW-0805">Transcription regulation</keyword>
<dbReference type="EMBL" id="JANUBB010000009">
    <property type="protein sequence ID" value="MCS3952339.1"/>
    <property type="molecule type" value="Genomic_DNA"/>
</dbReference>
<dbReference type="OMA" id="GIYRQME"/>
<dbReference type="GO" id="GO:0006281">
    <property type="term" value="P:DNA repair"/>
    <property type="evidence" value="ECO:0007669"/>
    <property type="project" value="UniProtKB-KW"/>
</dbReference>
<keyword evidence="10" id="KW-0234">DNA repair</keyword>
<accession>A0A9X2R3U6</accession>
<keyword evidence="9" id="KW-0804">Transcription</keyword>
<evidence type="ECO:0000313" key="18">
    <source>
        <dbReference type="Proteomes" id="UP001155144"/>
    </source>
</evidence>
<keyword evidence="8" id="KW-0238">DNA-binding</keyword>
<evidence type="ECO:0000256" key="11">
    <source>
        <dbReference type="ARBA" id="ARBA00023236"/>
    </source>
</evidence>
<evidence type="ECO:0000259" key="13">
    <source>
        <dbReference type="Pfam" id="PF00717"/>
    </source>
</evidence>
<organism evidence="17 18">
    <name type="scientific">Salinibacter ruber</name>
    <dbReference type="NCBI Taxonomy" id="146919"/>
    <lineage>
        <taxon>Bacteria</taxon>
        <taxon>Pseudomonadati</taxon>
        <taxon>Rhodothermota</taxon>
        <taxon>Rhodothermia</taxon>
        <taxon>Rhodothermales</taxon>
        <taxon>Salinibacteraceae</taxon>
        <taxon>Salinibacter</taxon>
    </lineage>
</organism>